<proteinExistence type="inferred from homology"/>
<dbReference type="InterPro" id="IPR036291">
    <property type="entry name" value="NAD(P)-bd_dom_sf"/>
</dbReference>
<dbReference type="GO" id="GO:0016020">
    <property type="term" value="C:membrane"/>
    <property type="evidence" value="ECO:0007669"/>
    <property type="project" value="TreeGrafter"/>
</dbReference>
<evidence type="ECO:0000256" key="2">
    <source>
        <dbReference type="ARBA" id="ARBA00022857"/>
    </source>
</evidence>
<comment type="similarity">
    <text evidence="1">Belongs to the short-chain dehydrogenases/reductases (SDR) family.</text>
</comment>
<evidence type="ECO:0000256" key="1">
    <source>
        <dbReference type="ARBA" id="ARBA00006484"/>
    </source>
</evidence>
<evidence type="ECO:0000256" key="3">
    <source>
        <dbReference type="ARBA" id="ARBA00023002"/>
    </source>
</evidence>
<dbReference type="PRINTS" id="PR00081">
    <property type="entry name" value="GDHRDH"/>
</dbReference>
<sequence length="191" mass="20975">MMIQIIGPNARPLKEVFKQTYQTSTDCLRTNYYGTKQVSKALIPFLLLSNSGRIVNVSSNLGQLKYISNENAKKELGDVDGLTEEKVDKVVEGFLEDVKENLIETKGWPVNISAYIVSKAALNAYTRILARKYPKIAVNAVNPGYTSTDMNHNTGVLTVQEGAKSSVMVALMPEGGPSGLFFDQMEVSTSF</sequence>
<protein>
    <submittedName>
        <fullName evidence="4">Uncharacterized protein</fullName>
    </submittedName>
</protein>
<evidence type="ECO:0000313" key="4">
    <source>
        <dbReference type="EMBL" id="SPC77077.1"/>
    </source>
</evidence>
<organism evidence="4">
    <name type="scientific">Fagus sylvatica</name>
    <name type="common">Beechnut</name>
    <dbReference type="NCBI Taxonomy" id="28930"/>
    <lineage>
        <taxon>Eukaryota</taxon>
        <taxon>Viridiplantae</taxon>
        <taxon>Streptophyta</taxon>
        <taxon>Embryophyta</taxon>
        <taxon>Tracheophyta</taxon>
        <taxon>Spermatophyta</taxon>
        <taxon>Magnoliopsida</taxon>
        <taxon>eudicotyledons</taxon>
        <taxon>Gunneridae</taxon>
        <taxon>Pentapetalae</taxon>
        <taxon>rosids</taxon>
        <taxon>fabids</taxon>
        <taxon>Fagales</taxon>
        <taxon>Fagaceae</taxon>
        <taxon>Fagus</taxon>
    </lineage>
</organism>
<dbReference type="GO" id="GO:0016491">
    <property type="term" value="F:oxidoreductase activity"/>
    <property type="evidence" value="ECO:0007669"/>
    <property type="project" value="UniProtKB-KW"/>
</dbReference>
<name>A0A2N9EDH9_FAGSY</name>
<dbReference type="EMBL" id="OIVN01005321">
    <property type="protein sequence ID" value="SPD21904.1"/>
    <property type="molecule type" value="Genomic_DNA"/>
</dbReference>
<evidence type="ECO:0000313" key="5">
    <source>
        <dbReference type="EMBL" id="SPD21904.1"/>
    </source>
</evidence>
<gene>
    <name evidence="4" type="ORF">FSB_LOCUS4959</name>
    <name evidence="5" type="ORF">FSB_LOCUS49786</name>
</gene>
<keyword evidence="3" id="KW-0560">Oxidoreductase</keyword>
<dbReference type="PANTHER" id="PTHR43490">
    <property type="entry name" value="(+)-NEOMENTHOL DEHYDROGENASE"/>
    <property type="match status" value="1"/>
</dbReference>
<dbReference type="Pfam" id="PF00106">
    <property type="entry name" value="adh_short"/>
    <property type="match status" value="1"/>
</dbReference>
<dbReference type="MetOSite" id="A0A2N9EDH9"/>
<dbReference type="EMBL" id="OIVN01000251">
    <property type="protein sequence ID" value="SPC77077.1"/>
    <property type="molecule type" value="Genomic_DNA"/>
</dbReference>
<dbReference type="SUPFAM" id="SSF51735">
    <property type="entry name" value="NAD(P)-binding Rossmann-fold domains"/>
    <property type="match status" value="1"/>
</dbReference>
<dbReference type="Pfam" id="PF13561">
    <property type="entry name" value="adh_short_C2"/>
    <property type="match status" value="1"/>
</dbReference>
<reference evidence="4" key="1">
    <citation type="submission" date="2018-02" db="EMBL/GenBank/DDBJ databases">
        <authorList>
            <person name="Cohen D.B."/>
            <person name="Kent A.D."/>
        </authorList>
    </citation>
    <scope>NUCLEOTIDE SEQUENCE</scope>
</reference>
<dbReference type="InterPro" id="IPR002347">
    <property type="entry name" value="SDR_fam"/>
</dbReference>
<dbReference type="AlphaFoldDB" id="A0A2N9EDH9"/>
<dbReference type="Gene3D" id="3.40.50.720">
    <property type="entry name" value="NAD(P)-binding Rossmann-like Domain"/>
    <property type="match status" value="1"/>
</dbReference>
<accession>A0A2N9EDH9</accession>
<keyword evidence="2" id="KW-0521">NADP</keyword>
<dbReference type="PANTHER" id="PTHR43490:SF131">
    <property type="entry name" value="SALUTARIDINE REDUCTASE-LIKE ISOFORM X2"/>
    <property type="match status" value="1"/>
</dbReference>